<protein>
    <submittedName>
        <fullName evidence="2">Uncharacterized protein</fullName>
    </submittedName>
</protein>
<keyword evidence="1" id="KW-0812">Transmembrane</keyword>
<dbReference type="EMBL" id="BONZ01000027">
    <property type="protein sequence ID" value="GIH14613.1"/>
    <property type="molecule type" value="Genomic_DNA"/>
</dbReference>
<dbReference type="AlphaFoldDB" id="A0A8J3QPE7"/>
<feature type="transmembrane region" description="Helical" evidence="1">
    <location>
        <begin position="58"/>
        <end position="78"/>
    </location>
</feature>
<accession>A0A8J3QPE7</accession>
<dbReference type="InterPro" id="IPR045629">
    <property type="entry name" value="DUF6232"/>
</dbReference>
<evidence type="ECO:0000313" key="2">
    <source>
        <dbReference type="EMBL" id="GIH14613.1"/>
    </source>
</evidence>
<feature type="transmembrane region" description="Helical" evidence="1">
    <location>
        <begin position="84"/>
        <end position="104"/>
    </location>
</feature>
<gene>
    <name evidence="2" type="ORF">Raf01_27850</name>
</gene>
<sequence>MSADRIPPARSGTPRPQVVYFRRSGVLVTDQQVAVGQYRYQVAQLADLMQARGSTHPGAVVGMVIAVAETPLVALLLGVVHSPVAWLLAVPALLIPCLVGLVCVRRWPAQYELLARYRGGQVSLFATRDEREFGQVARAVRRAIEATPGDDTRL</sequence>
<comment type="caution">
    <text evidence="2">The sequence shown here is derived from an EMBL/GenBank/DDBJ whole genome shotgun (WGS) entry which is preliminary data.</text>
</comment>
<proteinExistence type="predicted"/>
<evidence type="ECO:0000256" key="1">
    <source>
        <dbReference type="SAM" id="Phobius"/>
    </source>
</evidence>
<keyword evidence="3" id="KW-1185">Reference proteome</keyword>
<dbReference type="RefSeq" id="WP_203918275.1">
    <property type="nucleotide sequence ID" value="NZ_BONZ01000027.1"/>
</dbReference>
<dbReference type="Proteomes" id="UP000642748">
    <property type="component" value="Unassembled WGS sequence"/>
</dbReference>
<keyword evidence="1" id="KW-0472">Membrane</keyword>
<name>A0A8J3QPE7_9ACTN</name>
<dbReference type="Pfam" id="PF19744">
    <property type="entry name" value="DUF6232"/>
    <property type="match status" value="1"/>
</dbReference>
<reference evidence="2" key="1">
    <citation type="submission" date="2021-01" db="EMBL/GenBank/DDBJ databases">
        <title>Whole genome shotgun sequence of Rugosimonospora africana NBRC 104875.</title>
        <authorList>
            <person name="Komaki H."/>
            <person name="Tamura T."/>
        </authorList>
    </citation>
    <scope>NUCLEOTIDE SEQUENCE</scope>
    <source>
        <strain evidence="2">NBRC 104875</strain>
    </source>
</reference>
<evidence type="ECO:0000313" key="3">
    <source>
        <dbReference type="Proteomes" id="UP000642748"/>
    </source>
</evidence>
<keyword evidence="1" id="KW-1133">Transmembrane helix</keyword>
<organism evidence="2 3">
    <name type="scientific">Rugosimonospora africana</name>
    <dbReference type="NCBI Taxonomy" id="556532"/>
    <lineage>
        <taxon>Bacteria</taxon>
        <taxon>Bacillati</taxon>
        <taxon>Actinomycetota</taxon>
        <taxon>Actinomycetes</taxon>
        <taxon>Micromonosporales</taxon>
        <taxon>Micromonosporaceae</taxon>
        <taxon>Rugosimonospora</taxon>
    </lineage>
</organism>